<dbReference type="GO" id="GO:0006354">
    <property type="term" value="P:DNA-templated transcription elongation"/>
    <property type="evidence" value="ECO:0007669"/>
    <property type="project" value="TreeGrafter"/>
</dbReference>
<dbReference type="GO" id="GO:0032784">
    <property type="term" value="P:regulation of DNA-templated transcription elongation"/>
    <property type="evidence" value="ECO:0007669"/>
    <property type="project" value="InterPro"/>
</dbReference>
<dbReference type="Proteomes" id="UP000642180">
    <property type="component" value="Unassembled WGS sequence"/>
</dbReference>
<reference evidence="3" key="1">
    <citation type="journal article" date="2019" name="Int. J. Syst. Evol. Microbiol.">
        <title>The Global Catalogue of Microorganisms (GCM) 10K type strain sequencing project: providing services to taxonomists for standard genome sequencing and annotation.</title>
        <authorList>
            <consortium name="The Broad Institute Genomics Platform"/>
            <consortium name="The Broad Institute Genome Sequencing Center for Infectious Disease"/>
            <person name="Wu L."/>
            <person name="Ma J."/>
        </authorList>
    </citation>
    <scope>NUCLEOTIDE SEQUENCE [LARGE SCALE GENOMIC DNA]</scope>
    <source>
        <strain evidence="3">CCM 2767</strain>
    </source>
</reference>
<accession>A0A8J3AQE6</accession>
<dbReference type="Pfam" id="PF01272">
    <property type="entry name" value="GreA_GreB"/>
    <property type="match status" value="1"/>
</dbReference>
<evidence type="ECO:0000313" key="2">
    <source>
        <dbReference type="EMBL" id="GGI16809.1"/>
    </source>
</evidence>
<protein>
    <recommendedName>
        <fullName evidence="1">Transcription elongation factor GreA/GreB C-terminal domain-containing protein</fullName>
    </recommendedName>
</protein>
<dbReference type="PIRSF" id="PIRSF006092">
    <property type="entry name" value="GreA_GreB"/>
    <property type="match status" value="1"/>
</dbReference>
<dbReference type="PANTHER" id="PTHR30437:SF5">
    <property type="entry name" value="REGULATOR OF NUCLEOSIDE DIPHOSPHATE KINASE"/>
    <property type="match status" value="1"/>
</dbReference>
<evidence type="ECO:0000313" key="3">
    <source>
        <dbReference type="Proteomes" id="UP000642180"/>
    </source>
</evidence>
<dbReference type="RefSeq" id="WP_188379777.1">
    <property type="nucleotide sequence ID" value="NZ_BMDI01000001.1"/>
</dbReference>
<keyword evidence="3" id="KW-1185">Reference proteome</keyword>
<dbReference type="InterPro" id="IPR001437">
    <property type="entry name" value="Tscrpt_elong_fac_GreA/B_C"/>
</dbReference>
<dbReference type="SUPFAM" id="SSF54534">
    <property type="entry name" value="FKBP-like"/>
    <property type="match status" value="1"/>
</dbReference>
<dbReference type="GO" id="GO:0070063">
    <property type="term" value="F:RNA polymerase binding"/>
    <property type="evidence" value="ECO:0007669"/>
    <property type="project" value="InterPro"/>
</dbReference>
<dbReference type="PANTHER" id="PTHR30437">
    <property type="entry name" value="TRANSCRIPTION ELONGATION FACTOR GREA"/>
    <property type="match status" value="1"/>
</dbReference>
<feature type="domain" description="Transcription elongation factor GreA/GreB C-terminal" evidence="1">
    <location>
        <begin position="53"/>
        <end position="127"/>
    </location>
</feature>
<dbReference type="EMBL" id="BMDI01000001">
    <property type="protein sequence ID" value="GGI16809.1"/>
    <property type="molecule type" value="Genomic_DNA"/>
</dbReference>
<dbReference type="GO" id="GO:0003677">
    <property type="term" value="F:DNA binding"/>
    <property type="evidence" value="ECO:0007669"/>
    <property type="project" value="InterPro"/>
</dbReference>
<evidence type="ECO:0000259" key="1">
    <source>
        <dbReference type="Pfam" id="PF01272"/>
    </source>
</evidence>
<dbReference type="Gene3D" id="3.10.50.30">
    <property type="entry name" value="Transcription elongation factor, GreA/GreB, C-terminal domain"/>
    <property type="match status" value="1"/>
</dbReference>
<comment type="caution">
    <text evidence="2">The sequence shown here is derived from an EMBL/GenBank/DDBJ whole genome shotgun (WGS) entry which is preliminary data.</text>
</comment>
<dbReference type="AlphaFoldDB" id="A0A8J3AQE6"/>
<dbReference type="InterPro" id="IPR023459">
    <property type="entry name" value="Tscrpt_elong_fac_GreA/B_fam"/>
</dbReference>
<proteinExistence type="predicted"/>
<sequence>MKNQRYLAQHDAATLYQLAEQRLRLDGADIDAAEQLSDIVATANRLQPTTRRKNTVALYASVSYASMLSGQAACITLVPPHEADGAAGKVSVLTPIGLALIGRCCDTTVDVHLPSGRIEKIRILEVRNDANLCRDSMA</sequence>
<name>A0A8J3AQE6_9BURK</name>
<gene>
    <name evidence="2" type="ORF">GCM10008066_05820</name>
</gene>
<organism evidence="2 3">
    <name type="scientific">Oxalicibacterium faecigallinarum</name>
    <dbReference type="NCBI Taxonomy" id="573741"/>
    <lineage>
        <taxon>Bacteria</taxon>
        <taxon>Pseudomonadati</taxon>
        <taxon>Pseudomonadota</taxon>
        <taxon>Betaproteobacteria</taxon>
        <taxon>Burkholderiales</taxon>
        <taxon>Oxalobacteraceae</taxon>
        <taxon>Oxalicibacterium</taxon>
    </lineage>
</organism>
<dbReference type="InterPro" id="IPR036953">
    <property type="entry name" value="GreA/GreB_C_sf"/>
</dbReference>